<dbReference type="PANTHER" id="PTHR13696">
    <property type="entry name" value="P-LOOP CONTAINING NUCLEOSIDE TRIPHOSPHATE HYDROLASE"/>
    <property type="match status" value="1"/>
</dbReference>
<feature type="domain" description="AAA" evidence="1">
    <location>
        <begin position="3"/>
        <end position="183"/>
    </location>
</feature>
<comment type="caution">
    <text evidence="3">The sequence shown here is derived from an EMBL/GenBank/DDBJ whole genome shotgun (WGS) entry which is preliminary data.</text>
</comment>
<dbReference type="AlphaFoldDB" id="A0A0K1L3X6"/>
<evidence type="ECO:0000313" key="3">
    <source>
        <dbReference type="EMBL" id="RNE33884.1"/>
    </source>
</evidence>
<dbReference type="Proteomes" id="UP000284716">
    <property type="component" value="Unassembled WGS sequence"/>
</dbReference>
<protein>
    <submittedName>
        <fullName evidence="3">Sporulation initiation inhibitor protein soj</fullName>
    </submittedName>
</protein>
<gene>
    <name evidence="2" type="ORF">FAM18157_00114</name>
    <name evidence="3" type="ORF">FAM6012_00184</name>
</gene>
<dbReference type="InterPro" id="IPR025669">
    <property type="entry name" value="AAA_dom"/>
</dbReference>
<dbReference type="RefSeq" id="WP_005693072.1">
    <property type="nucleotide sequence ID" value="NZ_CP012188.1"/>
</dbReference>
<accession>A0A0K1L3X6</accession>
<dbReference type="CDD" id="cd02042">
    <property type="entry name" value="ParAB_family"/>
    <property type="match status" value="1"/>
</dbReference>
<dbReference type="EMBL" id="LKFS01000012">
    <property type="protein sequence ID" value="RND84682.1"/>
    <property type="molecule type" value="Genomic_DNA"/>
</dbReference>
<proteinExistence type="predicted"/>
<evidence type="ECO:0000313" key="2">
    <source>
        <dbReference type="EMBL" id="RND84682.1"/>
    </source>
</evidence>
<organism evidence="3 4">
    <name type="scientific">Lacticaseibacillus paracasei</name>
    <name type="common">Lactobacillus paracasei</name>
    <dbReference type="NCBI Taxonomy" id="1597"/>
    <lineage>
        <taxon>Bacteria</taxon>
        <taxon>Bacillati</taxon>
        <taxon>Bacillota</taxon>
        <taxon>Bacilli</taxon>
        <taxon>Lactobacillales</taxon>
        <taxon>Lactobacillaceae</taxon>
        <taxon>Lacticaseibacillus</taxon>
    </lineage>
</organism>
<dbReference type="Gene3D" id="3.40.50.300">
    <property type="entry name" value="P-loop containing nucleotide triphosphate hydrolases"/>
    <property type="match status" value="1"/>
</dbReference>
<evidence type="ECO:0000313" key="4">
    <source>
        <dbReference type="Proteomes" id="UP000284123"/>
    </source>
</evidence>
<evidence type="ECO:0000313" key="5">
    <source>
        <dbReference type="Proteomes" id="UP000284716"/>
    </source>
</evidence>
<dbReference type="SUPFAM" id="SSF52540">
    <property type="entry name" value="P-loop containing nucleoside triphosphate hydrolases"/>
    <property type="match status" value="1"/>
</dbReference>
<dbReference type="PANTHER" id="PTHR13696:SF98">
    <property type="entry name" value="PLASMID PARTITION PROTEIN A"/>
    <property type="match status" value="1"/>
</dbReference>
<name>A0A0K1L3X6_LACPA</name>
<dbReference type="Proteomes" id="UP000284123">
    <property type="component" value="Unassembled WGS sequence"/>
</dbReference>
<dbReference type="InterPro" id="IPR050678">
    <property type="entry name" value="DNA_Partitioning_ATPase"/>
</dbReference>
<dbReference type="InterPro" id="IPR027417">
    <property type="entry name" value="P-loop_NTPase"/>
</dbReference>
<dbReference type="EMBL" id="LKGI01000017">
    <property type="protein sequence ID" value="RNE33884.1"/>
    <property type="molecule type" value="Genomic_DNA"/>
</dbReference>
<sequence>MAKTYVVGNFKGGVGKTKTVTMLAYESAVKKRRKTLVIDLDPQGNATSVLGRTGGLSAITKNVTDGFITGNLQNQITKVIPCLDIIGASTSFRTLPKLLMSKFPDDEDQQMLYLKTLLEPLKDQYDSIYLDVPPTISDFSDNAMMAADYCIIVLQTQELSLDGAKTYISYMQYLANNYNSDLDVLGIIPCMLRPGGRVDEDVLRAARDLYGNNVLQTVVKYQERLKAYDAEGIHINKTSLGYEDSWDIRAHKVFENVLDELDENQKKLDKYREGELNE</sequence>
<reference evidence="4 5" key="1">
    <citation type="journal article" date="2018" name="Front. Microbiol.">
        <title>Conversion of Methionine to Cysteine in Lactobacillus paracasei Depends on the Highly Mobile cysK-ctl-cysE Gene Cluster.</title>
        <authorList>
            <person name="Wuthrich D."/>
            <person name="Irmler S."/>
            <person name="Berthoud H."/>
            <person name="Guggenbuhl B."/>
            <person name="Eugster E."/>
            <person name="Bruggmann R."/>
        </authorList>
    </citation>
    <scope>NUCLEOTIDE SEQUENCE [LARGE SCALE GENOMIC DNA]</scope>
    <source>
        <strain evidence="2 5">FAM18157</strain>
        <strain evidence="3 4">FAM6012</strain>
    </source>
</reference>
<evidence type="ECO:0000259" key="1">
    <source>
        <dbReference type="Pfam" id="PF13614"/>
    </source>
</evidence>
<dbReference type="Pfam" id="PF13614">
    <property type="entry name" value="AAA_31"/>
    <property type="match status" value="1"/>
</dbReference>